<dbReference type="Pfam" id="PF00126">
    <property type="entry name" value="HTH_1"/>
    <property type="match status" value="1"/>
</dbReference>
<dbReference type="SUPFAM" id="SSF46785">
    <property type="entry name" value="Winged helix' DNA-binding domain"/>
    <property type="match status" value="1"/>
</dbReference>
<dbReference type="PANTHER" id="PTHR30126:SF91">
    <property type="entry name" value="LYSR FAMILY TRANSCRIPTIONAL REGULATOR"/>
    <property type="match status" value="1"/>
</dbReference>
<keyword evidence="7" id="KW-1185">Reference proteome</keyword>
<keyword evidence="3" id="KW-0238">DNA-binding</keyword>
<evidence type="ECO:0000256" key="4">
    <source>
        <dbReference type="ARBA" id="ARBA00023163"/>
    </source>
</evidence>
<evidence type="ECO:0000259" key="5">
    <source>
        <dbReference type="PROSITE" id="PS50931"/>
    </source>
</evidence>
<dbReference type="RefSeq" id="WP_182807133.1">
    <property type="nucleotide sequence ID" value="NZ_JACJFM010000002.1"/>
</dbReference>
<dbReference type="AlphaFoldDB" id="A0A839ILB8"/>
<dbReference type="CDD" id="cd05466">
    <property type="entry name" value="PBP2_LTTR_substrate"/>
    <property type="match status" value="1"/>
</dbReference>
<comment type="similarity">
    <text evidence="1">Belongs to the LysR transcriptional regulatory family.</text>
</comment>
<sequence length="296" mass="32991">MPNTDQLNAFIAAAESGSFSAAGRRLKKAQSAVSNAVMNLEIETGVDLFDRSTRKPILTAAGEALLKSAYAIMESHNDFTNRARSLNLGEESNLCLAIEQNLFIPPVVHLLVQFERTFPHVELELLDPGENDVPELLRSGRADMGLMLEQENYPQGFHFRGIGHSRRVPVCSKDHPLASLSQVNHSDLRRYRQLIPKSLNLEETRHHEHILSPRVWYAESPFVIAELLCAGLGWASLHESVVQEELTNGELIVLKRTYQQDASLQGIDVGWTEQQAQGPAAKWLLQHLSGLKFNSG</sequence>
<evidence type="ECO:0000313" key="7">
    <source>
        <dbReference type="Proteomes" id="UP000565262"/>
    </source>
</evidence>
<dbReference type="EMBL" id="JACJFM010000002">
    <property type="protein sequence ID" value="MBB1485342.1"/>
    <property type="molecule type" value="Genomic_DNA"/>
</dbReference>
<feature type="domain" description="HTH lysR-type" evidence="5">
    <location>
        <begin position="2"/>
        <end position="59"/>
    </location>
</feature>
<dbReference type="GO" id="GO:0000976">
    <property type="term" value="F:transcription cis-regulatory region binding"/>
    <property type="evidence" value="ECO:0007669"/>
    <property type="project" value="TreeGrafter"/>
</dbReference>
<comment type="caution">
    <text evidence="6">The sequence shown here is derived from an EMBL/GenBank/DDBJ whole genome shotgun (WGS) entry which is preliminary data.</text>
</comment>
<accession>A0A839ILB8</accession>
<keyword evidence="2" id="KW-0805">Transcription regulation</keyword>
<dbReference type="Proteomes" id="UP000565262">
    <property type="component" value="Unassembled WGS sequence"/>
</dbReference>
<organism evidence="6 7">
    <name type="scientific">Oceanospirillum sediminis</name>
    <dbReference type="NCBI Taxonomy" id="2760088"/>
    <lineage>
        <taxon>Bacteria</taxon>
        <taxon>Pseudomonadati</taxon>
        <taxon>Pseudomonadota</taxon>
        <taxon>Gammaproteobacteria</taxon>
        <taxon>Oceanospirillales</taxon>
        <taxon>Oceanospirillaceae</taxon>
        <taxon>Oceanospirillum</taxon>
    </lineage>
</organism>
<dbReference type="PROSITE" id="PS50931">
    <property type="entry name" value="HTH_LYSR"/>
    <property type="match status" value="1"/>
</dbReference>
<evidence type="ECO:0000313" key="6">
    <source>
        <dbReference type="EMBL" id="MBB1485342.1"/>
    </source>
</evidence>
<dbReference type="FunFam" id="1.10.10.10:FF:000001">
    <property type="entry name" value="LysR family transcriptional regulator"/>
    <property type="match status" value="1"/>
</dbReference>
<dbReference type="InterPro" id="IPR000847">
    <property type="entry name" value="LysR_HTH_N"/>
</dbReference>
<dbReference type="GO" id="GO:0003700">
    <property type="term" value="F:DNA-binding transcription factor activity"/>
    <property type="evidence" value="ECO:0007669"/>
    <property type="project" value="InterPro"/>
</dbReference>
<dbReference type="Gene3D" id="3.40.190.290">
    <property type="match status" value="1"/>
</dbReference>
<keyword evidence="4" id="KW-0804">Transcription</keyword>
<dbReference type="Pfam" id="PF03466">
    <property type="entry name" value="LysR_substrate"/>
    <property type="match status" value="1"/>
</dbReference>
<dbReference type="PANTHER" id="PTHR30126">
    <property type="entry name" value="HTH-TYPE TRANSCRIPTIONAL REGULATOR"/>
    <property type="match status" value="1"/>
</dbReference>
<dbReference type="Gene3D" id="1.10.10.10">
    <property type="entry name" value="Winged helix-like DNA-binding domain superfamily/Winged helix DNA-binding domain"/>
    <property type="match status" value="1"/>
</dbReference>
<protein>
    <submittedName>
        <fullName evidence="6">LysR family transcriptional regulator</fullName>
    </submittedName>
</protein>
<evidence type="ECO:0000256" key="1">
    <source>
        <dbReference type="ARBA" id="ARBA00009437"/>
    </source>
</evidence>
<dbReference type="PRINTS" id="PR00039">
    <property type="entry name" value="HTHLYSR"/>
</dbReference>
<dbReference type="InterPro" id="IPR005119">
    <property type="entry name" value="LysR_subst-bd"/>
</dbReference>
<evidence type="ECO:0000256" key="3">
    <source>
        <dbReference type="ARBA" id="ARBA00023125"/>
    </source>
</evidence>
<name>A0A839ILB8_9GAMM</name>
<dbReference type="InterPro" id="IPR036390">
    <property type="entry name" value="WH_DNA-bd_sf"/>
</dbReference>
<evidence type="ECO:0000256" key="2">
    <source>
        <dbReference type="ARBA" id="ARBA00023015"/>
    </source>
</evidence>
<gene>
    <name evidence="6" type="ORF">H4O21_01755</name>
</gene>
<proteinExistence type="inferred from homology"/>
<dbReference type="SUPFAM" id="SSF53850">
    <property type="entry name" value="Periplasmic binding protein-like II"/>
    <property type="match status" value="1"/>
</dbReference>
<reference evidence="6 7" key="1">
    <citation type="submission" date="2020-08" db="EMBL/GenBank/DDBJ databases">
        <title>Oceanospirillum sp. nov. isolated from marine sediment.</title>
        <authorList>
            <person name="Ji X."/>
        </authorList>
    </citation>
    <scope>NUCLEOTIDE SEQUENCE [LARGE SCALE GENOMIC DNA]</scope>
    <source>
        <strain evidence="6 7">D5</strain>
    </source>
</reference>
<dbReference type="InterPro" id="IPR036388">
    <property type="entry name" value="WH-like_DNA-bd_sf"/>
</dbReference>